<dbReference type="CTD" id="54956"/>
<accession>A0A7M7RDR5</accession>
<evidence type="ECO:0000256" key="11">
    <source>
        <dbReference type="ARBA" id="ARBA00023230"/>
    </source>
</evidence>
<evidence type="ECO:0000256" key="6">
    <source>
        <dbReference type="ARBA" id="ARBA00022765"/>
    </source>
</evidence>
<dbReference type="FunFam" id="3.90.228.10:FF:000005">
    <property type="entry name" value="Poly [ADP-ribose] polymerase"/>
    <property type="match status" value="1"/>
</dbReference>
<dbReference type="FunCoup" id="A0A7M7RDR5">
    <property type="interactions" value="913"/>
</dbReference>
<evidence type="ECO:0000313" key="19">
    <source>
        <dbReference type="Proteomes" id="UP000007110"/>
    </source>
</evidence>
<evidence type="ECO:0000256" key="9">
    <source>
        <dbReference type="ARBA" id="ARBA00023027"/>
    </source>
</evidence>
<evidence type="ECO:0000256" key="10">
    <source>
        <dbReference type="ARBA" id="ARBA00023136"/>
    </source>
</evidence>
<keyword evidence="10 16" id="KW-0472">Membrane</keyword>
<dbReference type="EnsemblMetazoa" id="XM_782186">
    <property type="protein sequence ID" value="XP_787279"/>
    <property type="gene ID" value="LOC582226"/>
</dbReference>
<dbReference type="SUPFAM" id="SSF56399">
    <property type="entry name" value="ADP-ribosylation"/>
    <property type="match status" value="1"/>
</dbReference>
<dbReference type="EC" id="2.4.2.-" evidence="15"/>
<dbReference type="GO" id="GO:0030968">
    <property type="term" value="P:endoplasmic reticulum unfolded protein response"/>
    <property type="evidence" value="ECO:0000318"/>
    <property type="project" value="GO_Central"/>
</dbReference>
<reference evidence="19" key="1">
    <citation type="submission" date="2015-02" db="EMBL/GenBank/DDBJ databases">
        <title>Genome sequencing for Strongylocentrotus purpuratus.</title>
        <authorList>
            <person name="Murali S."/>
            <person name="Liu Y."/>
            <person name="Vee V."/>
            <person name="English A."/>
            <person name="Wang M."/>
            <person name="Skinner E."/>
            <person name="Han Y."/>
            <person name="Muzny D.M."/>
            <person name="Worley K.C."/>
            <person name="Gibbs R.A."/>
        </authorList>
    </citation>
    <scope>NUCLEOTIDE SEQUENCE</scope>
</reference>
<dbReference type="GeneID" id="582226"/>
<evidence type="ECO:0000256" key="5">
    <source>
        <dbReference type="ARBA" id="ARBA00022695"/>
    </source>
</evidence>
<proteinExistence type="inferred from homology"/>
<comment type="similarity">
    <text evidence="12">Belongs to the ARTD/PARP family.</text>
</comment>
<dbReference type="GO" id="GO:0071782">
    <property type="term" value="C:endoplasmic reticulum tubular network"/>
    <property type="evidence" value="ECO:0000318"/>
    <property type="project" value="GO_Central"/>
</dbReference>
<keyword evidence="19" id="KW-1185">Reference proteome</keyword>
<dbReference type="InterPro" id="IPR051838">
    <property type="entry name" value="ARTD_PARP"/>
</dbReference>
<dbReference type="GO" id="GO:0005635">
    <property type="term" value="C:nuclear envelope"/>
    <property type="evidence" value="ECO:0000318"/>
    <property type="project" value="GO_Central"/>
</dbReference>
<dbReference type="InParanoid" id="A0A7M7RDR5"/>
<dbReference type="OrthoDB" id="19501at2759"/>
<sequence>MEDIQTTVIELVKSDFLAADLRWSLFIGALDSYRHDSVLRPYPPGPHLLTADGEKDFSALESVAGRIPNMKMISEGKGSSGMQQHEWDLLKWVLEPNIFTVKSVNEDKKYHAIQELTGAASYEVKPSFIFEVEYHSAAGERFKTLSEQYDVLYAYHGSRWDNFHSITNNGLHAHMSKNTLYGEGTYLSSDLAVSLPYSPAGRGWTRSLIGSTLSCVAVCAMLDHPDVKCQVKDAQSHPSPSRSHAPDSMGGAVPERYYVVTNSEAVQIKYLLIFVDKKISQRASSRVSHRQRWIRENLFSLLLVGYIIVLIFVSFFNSRSFQSMWRRYVNS</sequence>
<keyword evidence="4 16" id="KW-0812">Transmembrane</keyword>
<dbReference type="PANTHER" id="PTHR21328">
    <property type="entry name" value="POLY ADP-RIBOSE POLYMERASE FAMILY, MEMBER PARP"/>
    <property type="match status" value="1"/>
</dbReference>
<dbReference type="AlphaFoldDB" id="A0A7M7RDR5"/>
<evidence type="ECO:0000256" key="1">
    <source>
        <dbReference type="ARBA" id="ARBA00004163"/>
    </source>
</evidence>
<keyword evidence="11" id="KW-0834">Unfolded protein response</keyword>
<dbReference type="GO" id="GO:0019900">
    <property type="term" value="F:kinase binding"/>
    <property type="evidence" value="ECO:0000318"/>
    <property type="project" value="GO_Central"/>
</dbReference>
<dbReference type="InterPro" id="IPR041400">
    <property type="entry name" value="PARP16_N"/>
</dbReference>
<dbReference type="RefSeq" id="XP_787279.3">
    <property type="nucleotide sequence ID" value="XM_782186.5"/>
</dbReference>
<evidence type="ECO:0000256" key="16">
    <source>
        <dbReference type="SAM" id="Phobius"/>
    </source>
</evidence>
<keyword evidence="7" id="KW-0256">Endoplasmic reticulum</keyword>
<evidence type="ECO:0000259" key="17">
    <source>
        <dbReference type="PROSITE" id="PS51059"/>
    </source>
</evidence>
<evidence type="ECO:0000256" key="13">
    <source>
        <dbReference type="ARBA" id="ARBA00056446"/>
    </source>
</evidence>
<evidence type="ECO:0000256" key="2">
    <source>
        <dbReference type="ARBA" id="ARBA00022676"/>
    </source>
</evidence>
<dbReference type="GO" id="GO:0005789">
    <property type="term" value="C:endoplasmic reticulum membrane"/>
    <property type="evidence" value="ECO:0007669"/>
    <property type="project" value="UniProtKB-SubCell"/>
</dbReference>
<evidence type="ECO:0000256" key="14">
    <source>
        <dbReference type="ARBA" id="ARBA00062100"/>
    </source>
</evidence>
<dbReference type="GO" id="GO:0003950">
    <property type="term" value="F:NAD+ poly-ADP-ribosyltransferase activity"/>
    <property type="evidence" value="ECO:0000318"/>
    <property type="project" value="GO_Central"/>
</dbReference>
<dbReference type="Proteomes" id="UP000007110">
    <property type="component" value="Unassembled WGS sequence"/>
</dbReference>
<evidence type="ECO:0000256" key="8">
    <source>
        <dbReference type="ARBA" id="ARBA00022989"/>
    </source>
</evidence>
<evidence type="ECO:0000256" key="12">
    <source>
        <dbReference type="ARBA" id="ARBA00024347"/>
    </source>
</evidence>
<dbReference type="KEGG" id="spu:582226"/>
<evidence type="ECO:0000256" key="7">
    <source>
        <dbReference type="ARBA" id="ARBA00022824"/>
    </source>
</evidence>
<dbReference type="InterPro" id="IPR012317">
    <property type="entry name" value="Poly(ADP-ribose)pol_cat_dom"/>
</dbReference>
<dbReference type="GO" id="GO:0043539">
    <property type="term" value="F:protein serine/threonine kinase activator activity"/>
    <property type="evidence" value="ECO:0000318"/>
    <property type="project" value="GO_Central"/>
</dbReference>
<name>A0A7M7RDR5_STRPU</name>
<comment type="subunit">
    <text evidence="14">Interacts with KPNB1.</text>
</comment>
<evidence type="ECO:0000256" key="15">
    <source>
        <dbReference type="RuleBase" id="RU362114"/>
    </source>
</evidence>
<evidence type="ECO:0000313" key="18">
    <source>
        <dbReference type="EnsemblMetazoa" id="XP_787279"/>
    </source>
</evidence>
<dbReference type="Gene3D" id="3.90.228.10">
    <property type="match status" value="1"/>
</dbReference>
<dbReference type="GO" id="GO:0016779">
    <property type="term" value="F:nucleotidyltransferase activity"/>
    <property type="evidence" value="ECO:0007669"/>
    <property type="project" value="UniProtKB-KW"/>
</dbReference>
<keyword evidence="9 15" id="KW-0520">NAD</keyword>
<keyword evidence="8 16" id="KW-1133">Transmembrane helix</keyword>
<dbReference type="Pfam" id="PF18084">
    <property type="entry name" value="ARTD15_N"/>
    <property type="match status" value="1"/>
</dbReference>
<dbReference type="Pfam" id="PF00644">
    <property type="entry name" value="PARP"/>
    <property type="match status" value="1"/>
</dbReference>
<protein>
    <recommendedName>
        <fullName evidence="15">Poly [ADP-ribose] polymerase</fullName>
        <shortName evidence="15">PARP</shortName>
        <ecNumber evidence="15">2.4.2.-</ecNumber>
    </recommendedName>
</protein>
<comment type="subcellular location">
    <subcellularLocation>
        <location evidence="1">Endoplasmic reticulum membrane</location>
        <topology evidence="1">Single-pass type IV membrane protein</topology>
    </subcellularLocation>
</comment>
<keyword evidence="5" id="KW-0548">Nucleotidyltransferase</keyword>
<comment type="function">
    <text evidence="13">Intracellular mono-ADP-ribosyltransferase that plays a role in different processes, such as protein translation and unfolded protein response (UPR), through the mono-ADP-ribosylation of proteins involved in those processes. Acts as an inhibitor of protein translation by catalyzing mono-ADP-ribosylation of ribosomal subunits, such as RPL14 and RPS6, thereby inhibiting polysome assembly and mRNA loading. Mono-ADP-ribosylation of ribosomal subunits is promoted by NMNAT2. Involved in the unfolded protein response (UPR) by ADP-ribosylating and activating EIF2AK3 and ERN1, two important UPR effectors. May also mediate mono-ADP-ribosylation of karyopherin KPNB1 a nuclear import factor. May not modify proteins on arginine or cysteine residues compared to other mono-ADP-ribosyltransferases.</text>
</comment>
<dbReference type="GO" id="GO:0016020">
    <property type="term" value="C:membrane"/>
    <property type="evidence" value="ECO:0000318"/>
    <property type="project" value="GO_Central"/>
</dbReference>
<organism evidence="18 19">
    <name type="scientific">Strongylocentrotus purpuratus</name>
    <name type="common">Purple sea urchin</name>
    <dbReference type="NCBI Taxonomy" id="7668"/>
    <lineage>
        <taxon>Eukaryota</taxon>
        <taxon>Metazoa</taxon>
        <taxon>Echinodermata</taxon>
        <taxon>Eleutherozoa</taxon>
        <taxon>Echinozoa</taxon>
        <taxon>Echinoidea</taxon>
        <taxon>Euechinoidea</taxon>
        <taxon>Echinacea</taxon>
        <taxon>Camarodonta</taxon>
        <taxon>Echinidea</taxon>
        <taxon>Strongylocentrotidae</taxon>
        <taxon>Strongylocentrotus</taxon>
    </lineage>
</organism>
<evidence type="ECO:0000256" key="4">
    <source>
        <dbReference type="ARBA" id="ARBA00022692"/>
    </source>
</evidence>
<keyword evidence="6" id="KW-0013">ADP-ribosylation</keyword>
<keyword evidence="2 15" id="KW-0328">Glycosyltransferase</keyword>
<reference evidence="18" key="2">
    <citation type="submission" date="2021-01" db="UniProtKB">
        <authorList>
            <consortium name="EnsemblMetazoa"/>
        </authorList>
    </citation>
    <scope>IDENTIFICATION</scope>
</reference>
<evidence type="ECO:0000256" key="3">
    <source>
        <dbReference type="ARBA" id="ARBA00022679"/>
    </source>
</evidence>
<feature type="domain" description="PARP catalytic" evidence="17">
    <location>
        <begin position="81"/>
        <end position="284"/>
    </location>
</feature>
<feature type="transmembrane region" description="Helical" evidence="16">
    <location>
        <begin position="298"/>
        <end position="317"/>
    </location>
</feature>
<dbReference type="PROSITE" id="PS51059">
    <property type="entry name" value="PARP_CATALYTIC"/>
    <property type="match status" value="1"/>
</dbReference>
<keyword evidence="3 15" id="KW-0808">Transferase</keyword>
<dbReference type="OMA" id="LLYGQSC"/>